<evidence type="ECO:0000313" key="2">
    <source>
        <dbReference type="Proteomes" id="UP001177023"/>
    </source>
</evidence>
<feature type="non-terminal residue" evidence="1">
    <location>
        <position position="1"/>
    </location>
</feature>
<keyword evidence="2" id="KW-1185">Reference proteome</keyword>
<name>A0AA36D9B3_9BILA</name>
<proteinExistence type="predicted"/>
<dbReference type="Proteomes" id="UP001177023">
    <property type="component" value="Unassembled WGS sequence"/>
</dbReference>
<reference evidence="1" key="1">
    <citation type="submission" date="2023-06" db="EMBL/GenBank/DDBJ databases">
        <authorList>
            <person name="Delattre M."/>
        </authorList>
    </citation>
    <scope>NUCLEOTIDE SEQUENCE</scope>
    <source>
        <strain evidence="1">AF72</strain>
    </source>
</reference>
<comment type="caution">
    <text evidence="1">The sequence shown here is derived from an EMBL/GenBank/DDBJ whole genome shotgun (WGS) entry which is preliminary data.</text>
</comment>
<gene>
    <name evidence="1" type="ORF">MSPICULIGERA_LOCUS20286</name>
</gene>
<accession>A0AA36D9B3</accession>
<evidence type="ECO:0000313" key="1">
    <source>
        <dbReference type="EMBL" id="CAJ0582144.1"/>
    </source>
</evidence>
<dbReference type="AlphaFoldDB" id="A0AA36D9B3"/>
<organism evidence="1 2">
    <name type="scientific">Mesorhabditis spiculigera</name>
    <dbReference type="NCBI Taxonomy" id="96644"/>
    <lineage>
        <taxon>Eukaryota</taxon>
        <taxon>Metazoa</taxon>
        <taxon>Ecdysozoa</taxon>
        <taxon>Nematoda</taxon>
        <taxon>Chromadorea</taxon>
        <taxon>Rhabditida</taxon>
        <taxon>Rhabditina</taxon>
        <taxon>Rhabditomorpha</taxon>
        <taxon>Rhabditoidea</taxon>
        <taxon>Rhabditidae</taxon>
        <taxon>Mesorhabditinae</taxon>
        <taxon>Mesorhabditis</taxon>
    </lineage>
</organism>
<dbReference type="EMBL" id="CATQJA010002664">
    <property type="protein sequence ID" value="CAJ0582144.1"/>
    <property type="molecule type" value="Genomic_DNA"/>
</dbReference>
<protein>
    <submittedName>
        <fullName evidence="1">Uncharacterized protein</fullName>
    </submittedName>
</protein>
<sequence length="117" mass="13114">MNMLRVDGSAKFVQPTLRPTYCFFAKCDFCEPEANFDDPLAFLDHLRGKHSAREGGSYTCRYGRTGLCPGLPAEGVNDIDYEAHLGRAHLAPLIGQQKSMEAKLLALRRMYFGNINE</sequence>